<proteinExistence type="predicted"/>
<dbReference type="EMBL" id="CP036290">
    <property type="protein sequence ID" value="QDU85711.1"/>
    <property type="molecule type" value="Genomic_DNA"/>
</dbReference>
<keyword evidence="4" id="KW-1185">Reference proteome</keyword>
<name>A0A518D2L0_9BACT</name>
<feature type="transmembrane region" description="Helical" evidence="2">
    <location>
        <begin position="548"/>
        <end position="568"/>
    </location>
</feature>
<keyword evidence="2" id="KW-0812">Transmembrane</keyword>
<gene>
    <name evidence="3" type="ORF">Pla163_28440</name>
</gene>
<dbReference type="RefSeq" id="WP_145189564.1">
    <property type="nucleotide sequence ID" value="NZ_CP036290.1"/>
</dbReference>
<protein>
    <submittedName>
        <fullName evidence="3">Uncharacterized protein</fullName>
    </submittedName>
</protein>
<feature type="transmembrane region" description="Helical" evidence="2">
    <location>
        <begin position="137"/>
        <end position="160"/>
    </location>
</feature>
<dbReference type="SUPFAM" id="SSF141571">
    <property type="entry name" value="Pentapeptide repeat-like"/>
    <property type="match status" value="1"/>
</dbReference>
<feature type="transmembrane region" description="Helical" evidence="2">
    <location>
        <begin position="611"/>
        <end position="639"/>
    </location>
</feature>
<keyword evidence="2" id="KW-0472">Membrane</keyword>
<evidence type="ECO:0000313" key="4">
    <source>
        <dbReference type="Proteomes" id="UP000319342"/>
    </source>
</evidence>
<feature type="region of interest" description="Disordered" evidence="1">
    <location>
        <begin position="409"/>
        <end position="428"/>
    </location>
</feature>
<feature type="transmembrane region" description="Helical" evidence="2">
    <location>
        <begin position="675"/>
        <end position="696"/>
    </location>
</feature>
<keyword evidence="2" id="KW-1133">Transmembrane helix</keyword>
<feature type="transmembrane region" description="Helical" evidence="2">
    <location>
        <begin position="651"/>
        <end position="669"/>
    </location>
</feature>
<feature type="region of interest" description="Disordered" evidence="1">
    <location>
        <begin position="197"/>
        <end position="245"/>
    </location>
</feature>
<feature type="transmembrane region" description="Helical" evidence="2">
    <location>
        <begin position="741"/>
        <end position="759"/>
    </location>
</feature>
<feature type="compositionally biased region" description="Basic and acidic residues" evidence="1">
    <location>
        <begin position="213"/>
        <end position="232"/>
    </location>
</feature>
<evidence type="ECO:0000256" key="2">
    <source>
        <dbReference type="SAM" id="Phobius"/>
    </source>
</evidence>
<feature type="transmembrane region" description="Helical" evidence="2">
    <location>
        <begin position="434"/>
        <end position="455"/>
    </location>
</feature>
<feature type="transmembrane region" description="Helical" evidence="2">
    <location>
        <begin position="43"/>
        <end position="66"/>
    </location>
</feature>
<dbReference type="AlphaFoldDB" id="A0A518D2L0"/>
<sequence length="994" mass="100664">MSDVRQQRAARPRTVTGGRVLFALALLAAGAHVAGDLSAPLRAIATVVGALTVLTWCLGPVTVLLARRVGERVAAPDAPPAQSAPAALALSEAPTASSAVAAPVAPNAPGAAVAPDAPQSSGEVAALDPGRIGPRVCAANVATAVVLGPPLFVVVVVILRASGLELHHALASAFVLCGAGHLALGHGARAVGPLGAGRARDAAGSVPNGSPRSESERSDATRADAARSDSRRTAAARSGAVELDDAQLDDAHREAFAHEAAPRGDGQQGDPPLDAVPLESAELENAPLGDAAPRAVRLEVAGLDDAPLESGRIESAELENAPLGDAAPRAVRLEVAGLDDAPLESGRIESAELGNAPLGDAAPRAVRLEVAGLDDAPLESGRIESAELENAPFGDAPLGAANLEAVDLESAQPETPREERPSARSSAASIDGRWAPWTAFAVALVLAGLAAAPWLGAGPSSTGALDPDLAERFLLAAASTTELAFDDPQLANAAPLASRARAHLDGVLGAALHLGPFAAAGFQTLWSVLALGLAGASFVARRRPRARAALATAPLVAVFGAVAAGAVASQVADPFLRAASDHTFAAVLALVVTGLVAWRESAAGDPVQRGWLGLSAVTFATAFVLDPWIGAVALATAAVASARGPHAVDRLLALVLAAIPALALPLVGWPEPTTAPGGFVAIGPILVLAVAATALVRAPQRSAAERAASHAPSAGDDLRLAAATLAIGSLAASWAGGGAALAALLASGSVAALTIVGAWPRAQWILVALCAVAAFGPARDALAAARATTVLEDAGPVRLGVRLDAPDVVRAAWEGEPGPDVYDPHWREPLDSQTQDAADWAALWTTLQRDVALRALDPVLLVDPRAPGPRYAGGAEVSAARGVPHEGALLANLDLFVVSNTELRDLPSDVPTAAQRLETVAELLGDDGVIAGVHRRRLEALARPFVVPVGPQQRERVRGLDLRLVQFGCVELVRHGAVSLYGWPAASFDALASD</sequence>
<organism evidence="3 4">
    <name type="scientific">Rohdeia mirabilis</name>
    <dbReference type="NCBI Taxonomy" id="2528008"/>
    <lineage>
        <taxon>Bacteria</taxon>
        <taxon>Pseudomonadati</taxon>
        <taxon>Planctomycetota</taxon>
        <taxon>Planctomycetia</taxon>
        <taxon>Planctomycetia incertae sedis</taxon>
        <taxon>Rohdeia</taxon>
    </lineage>
</organism>
<dbReference type="Gene3D" id="2.160.20.80">
    <property type="entry name" value="E3 ubiquitin-protein ligase SopA"/>
    <property type="match status" value="1"/>
</dbReference>
<dbReference type="Proteomes" id="UP000319342">
    <property type="component" value="Chromosome"/>
</dbReference>
<evidence type="ECO:0000313" key="3">
    <source>
        <dbReference type="EMBL" id="QDU85711.1"/>
    </source>
</evidence>
<feature type="transmembrane region" description="Helical" evidence="2">
    <location>
        <begin position="166"/>
        <end position="184"/>
    </location>
</feature>
<accession>A0A518D2L0</accession>
<reference evidence="3 4" key="1">
    <citation type="submission" date="2019-02" db="EMBL/GenBank/DDBJ databases">
        <title>Deep-cultivation of Planctomycetes and their phenomic and genomic characterization uncovers novel biology.</title>
        <authorList>
            <person name="Wiegand S."/>
            <person name="Jogler M."/>
            <person name="Boedeker C."/>
            <person name="Pinto D."/>
            <person name="Vollmers J."/>
            <person name="Rivas-Marin E."/>
            <person name="Kohn T."/>
            <person name="Peeters S.H."/>
            <person name="Heuer A."/>
            <person name="Rast P."/>
            <person name="Oberbeckmann S."/>
            <person name="Bunk B."/>
            <person name="Jeske O."/>
            <person name="Meyerdierks A."/>
            <person name="Storesund J.E."/>
            <person name="Kallscheuer N."/>
            <person name="Luecker S."/>
            <person name="Lage O.M."/>
            <person name="Pohl T."/>
            <person name="Merkel B.J."/>
            <person name="Hornburger P."/>
            <person name="Mueller R.-W."/>
            <person name="Bruemmer F."/>
            <person name="Labrenz M."/>
            <person name="Spormann A.M."/>
            <person name="Op den Camp H."/>
            <person name="Overmann J."/>
            <person name="Amann R."/>
            <person name="Jetten M.S.M."/>
            <person name="Mascher T."/>
            <person name="Medema M.H."/>
            <person name="Devos D.P."/>
            <person name="Kaster A.-K."/>
            <person name="Ovreas L."/>
            <person name="Rohde M."/>
            <person name="Galperin M.Y."/>
            <person name="Jogler C."/>
        </authorList>
    </citation>
    <scope>NUCLEOTIDE SEQUENCE [LARGE SCALE GENOMIC DNA]</scope>
    <source>
        <strain evidence="3 4">Pla163</strain>
    </source>
</reference>
<feature type="transmembrane region" description="Helical" evidence="2">
    <location>
        <begin position="514"/>
        <end position="536"/>
    </location>
</feature>
<evidence type="ECO:0000256" key="1">
    <source>
        <dbReference type="SAM" id="MobiDB-lite"/>
    </source>
</evidence>